<reference evidence="2 3" key="1">
    <citation type="submission" date="2018-10" db="EMBL/GenBank/DDBJ databases">
        <title>A high-quality apple genome assembly.</title>
        <authorList>
            <person name="Hu J."/>
        </authorList>
    </citation>
    <scope>NUCLEOTIDE SEQUENCE [LARGE SCALE GENOMIC DNA]</scope>
    <source>
        <strain evidence="3">cv. HFTH1</strain>
        <tissue evidence="2">Young leaf</tissue>
    </source>
</reference>
<feature type="compositionally biased region" description="Low complexity" evidence="1">
    <location>
        <begin position="22"/>
        <end position="40"/>
    </location>
</feature>
<organism evidence="2 3">
    <name type="scientific">Malus domestica</name>
    <name type="common">Apple</name>
    <name type="synonym">Pyrus malus</name>
    <dbReference type="NCBI Taxonomy" id="3750"/>
    <lineage>
        <taxon>Eukaryota</taxon>
        <taxon>Viridiplantae</taxon>
        <taxon>Streptophyta</taxon>
        <taxon>Embryophyta</taxon>
        <taxon>Tracheophyta</taxon>
        <taxon>Spermatophyta</taxon>
        <taxon>Magnoliopsida</taxon>
        <taxon>eudicotyledons</taxon>
        <taxon>Gunneridae</taxon>
        <taxon>Pentapetalae</taxon>
        <taxon>rosids</taxon>
        <taxon>fabids</taxon>
        <taxon>Rosales</taxon>
        <taxon>Rosaceae</taxon>
        <taxon>Amygdaloideae</taxon>
        <taxon>Maleae</taxon>
        <taxon>Malus</taxon>
    </lineage>
</organism>
<dbReference type="EMBL" id="RDQH01000341">
    <property type="protein sequence ID" value="RXH75060.1"/>
    <property type="molecule type" value="Genomic_DNA"/>
</dbReference>
<proteinExistence type="predicted"/>
<evidence type="ECO:0000256" key="1">
    <source>
        <dbReference type="SAM" id="MobiDB-lite"/>
    </source>
</evidence>
<feature type="compositionally biased region" description="Pro residues" evidence="1">
    <location>
        <begin position="41"/>
        <end position="52"/>
    </location>
</feature>
<name>A0A498HW85_MALDO</name>
<gene>
    <name evidence="2" type="ORF">DVH24_029781</name>
</gene>
<evidence type="ECO:0000313" key="3">
    <source>
        <dbReference type="Proteomes" id="UP000290289"/>
    </source>
</evidence>
<protein>
    <submittedName>
        <fullName evidence="2">Uncharacterized protein</fullName>
    </submittedName>
</protein>
<dbReference type="AlphaFoldDB" id="A0A498HW85"/>
<accession>A0A498HW85</accession>
<evidence type="ECO:0000313" key="2">
    <source>
        <dbReference type="EMBL" id="RXH75060.1"/>
    </source>
</evidence>
<sequence>MQRTTTSHLKPLLRSPNPKPKTPTMSTPKSKPFNSSTSLLPLPPSLPPPPPRKAGTPSSSTSMLAETLPMPSGSSPRRPQFLAAAP</sequence>
<feature type="region of interest" description="Disordered" evidence="1">
    <location>
        <begin position="1"/>
        <end position="86"/>
    </location>
</feature>
<comment type="caution">
    <text evidence="2">The sequence shown here is derived from an EMBL/GenBank/DDBJ whole genome shotgun (WGS) entry which is preliminary data.</text>
</comment>
<keyword evidence="3" id="KW-1185">Reference proteome</keyword>
<dbReference type="Proteomes" id="UP000290289">
    <property type="component" value="Chromosome 15"/>
</dbReference>